<evidence type="ECO:0000313" key="3">
    <source>
        <dbReference type="Proteomes" id="UP001221757"/>
    </source>
</evidence>
<evidence type="ECO:0000313" key="2">
    <source>
        <dbReference type="EMBL" id="KAJ7655326.1"/>
    </source>
</evidence>
<accession>A0AAD7CNR1</accession>
<name>A0AAD7CNR1_MYCRO</name>
<dbReference type="AlphaFoldDB" id="A0AAD7CNR1"/>
<protein>
    <submittedName>
        <fullName evidence="2">Uncharacterized protein</fullName>
    </submittedName>
</protein>
<dbReference type="EMBL" id="JARKIE010000313">
    <property type="protein sequence ID" value="KAJ7655326.1"/>
    <property type="molecule type" value="Genomic_DNA"/>
</dbReference>
<keyword evidence="3" id="KW-1185">Reference proteome</keyword>
<gene>
    <name evidence="2" type="ORF">B0H17DRAFT_1186062</name>
</gene>
<comment type="caution">
    <text evidence="2">The sequence shown here is derived from an EMBL/GenBank/DDBJ whole genome shotgun (WGS) entry which is preliminary data.</text>
</comment>
<proteinExistence type="predicted"/>
<evidence type="ECO:0000256" key="1">
    <source>
        <dbReference type="SAM" id="SignalP"/>
    </source>
</evidence>
<organism evidence="2 3">
    <name type="scientific">Mycena rosella</name>
    <name type="common">Pink bonnet</name>
    <name type="synonym">Agaricus rosellus</name>
    <dbReference type="NCBI Taxonomy" id="1033263"/>
    <lineage>
        <taxon>Eukaryota</taxon>
        <taxon>Fungi</taxon>
        <taxon>Dikarya</taxon>
        <taxon>Basidiomycota</taxon>
        <taxon>Agaricomycotina</taxon>
        <taxon>Agaricomycetes</taxon>
        <taxon>Agaricomycetidae</taxon>
        <taxon>Agaricales</taxon>
        <taxon>Marasmiineae</taxon>
        <taxon>Mycenaceae</taxon>
        <taxon>Mycena</taxon>
    </lineage>
</organism>
<keyword evidence="1" id="KW-0732">Signal</keyword>
<feature type="chain" id="PRO_5042091843" evidence="1">
    <location>
        <begin position="28"/>
        <end position="304"/>
    </location>
</feature>
<dbReference type="Proteomes" id="UP001221757">
    <property type="component" value="Unassembled WGS sequence"/>
</dbReference>
<reference evidence="2" key="1">
    <citation type="submission" date="2023-03" db="EMBL/GenBank/DDBJ databases">
        <title>Massive genome expansion in bonnet fungi (Mycena s.s.) driven by repeated elements and novel gene families across ecological guilds.</title>
        <authorList>
            <consortium name="Lawrence Berkeley National Laboratory"/>
            <person name="Harder C.B."/>
            <person name="Miyauchi S."/>
            <person name="Viragh M."/>
            <person name="Kuo A."/>
            <person name="Thoen E."/>
            <person name="Andreopoulos B."/>
            <person name="Lu D."/>
            <person name="Skrede I."/>
            <person name="Drula E."/>
            <person name="Henrissat B."/>
            <person name="Morin E."/>
            <person name="Kohler A."/>
            <person name="Barry K."/>
            <person name="LaButti K."/>
            <person name="Morin E."/>
            <person name="Salamov A."/>
            <person name="Lipzen A."/>
            <person name="Mereny Z."/>
            <person name="Hegedus B."/>
            <person name="Baldrian P."/>
            <person name="Stursova M."/>
            <person name="Weitz H."/>
            <person name="Taylor A."/>
            <person name="Grigoriev I.V."/>
            <person name="Nagy L.G."/>
            <person name="Martin F."/>
            <person name="Kauserud H."/>
        </authorList>
    </citation>
    <scope>NUCLEOTIDE SEQUENCE</scope>
    <source>
        <strain evidence="2">CBHHK067</strain>
    </source>
</reference>
<feature type="signal peptide" evidence="1">
    <location>
        <begin position="1"/>
        <end position="27"/>
    </location>
</feature>
<sequence length="304" mass="32330">MLPARSFIGAVVSTLLALSVPLTTAGAATPKDWKLAVGWNQTVLPATAFGKSIGPFTPPASANLAPQNLASAATVPSDAIGRPGGIFICQDLDWHGVCGYAVQPLNECILLVSPWLDTISSFGPDPGATCFAFSSGDCNPANAQWSFKFPGDDSGGLATTNAWNDKASLHFISVPGVPGDHELRVQRVLRHMTVGSPFWWEGLVYATNGRDDNRTALDSYELVIPLQFSLITSGCDRRLLDFSSWGGTAAPAALNQGGVHLVKVFSENLKCGRSGLGVESRQSKSRPDFFRGGIKMLECVRFTS</sequence>